<protein>
    <submittedName>
        <fullName evidence="2">Uncharacterized protein</fullName>
    </submittedName>
</protein>
<evidence type="ECO:0000313" key="2">
    <source>
        <dbReference type="EMBL" id="JAT38339.1"/>
    </source>
</evidence>
<accession>A0A1B6MR06</accession>
<reference evidence="2" key="1">
    <citation type="submission" date="2015-11" db="EMBL/GenBank/DDBJ databases">
        <title>De novo transcriptome assembly of four potential Pierce s Disease insect vectors from Arizona vineyards.</title>
        <authorList>
            <person name="Tassone E.E."/>
        </authorList>
    </citation>
    <scope>NUCLEOTIDE SEQUENCE</scope>
</reference>
<feature type="region of interest" description="Disordered" evidence="1">
    <location>
        <begin position="187"/>
        <end position="210"/>
    </location>
</feature>
<dbReference type="AlphaFoldDB" id="A0A1B6MR06"/>
<sequence>MMHLGGQLWDHRSELHCTWVLHHLQHSMVVHLGHVRRVYQVLHGPVGLGGQRVRSERLCRVTVVRGDHVLRGHVTYDPTGLTQNGVAAQHMIPAYNRYATQPLTTYPLPTQAHWPMQYLVHPPHMTQVDNHGMLQVMQDPSAMQFTSVIPQLTTQMHHLQLTTPPYITGAHAYPYYSAPSIIHPLPMADNEHNSNTASPEEAYTTYPPPK</sequence>
<organism evidence="2">
    <name type="scientific">Graphocephala atropunctata</name>
    <dbReference type="NCBI Taxonomy" id="36148"/>
    <lineage>
        <taxon>Eukaryota</taxon>
        <taxon>Metazoa</taxon>
        <taxon>Ecdysozoa</taxon>
        <taxon>Arthropoda</taxon>
        <taxon>Hexapoda</taxon>
        <taxon>Insecta</taxon>
        <taxon>Pterygota</taxon>
        <taxon>Neoptera</taxon>
        <taxon>Paraneoptera</taxon>
        <taxon>Hemiptera</taxon>
        <taxon>Auchenorrhyncha</taxon>
        <taxon>Membracoidea</taxon>
        <taxon>Cicadellidae</taxon>
        <taxon>Cicadellinae</taxon>
        <taxon>Cicadellini</taxon>
        <taxon>Graphocephala</taxon>
    </lineage>
</organism>
<gene>
    <name evidence="2" type="ORF">g.27629</name>
</gene>
<name>A0A1B6MR06_9HEMI</name>
<evidence type="ECO:0000256" key="1">
    <source>
        <dbReference type="SAM" id="MobiDB-lite"/>
    </source>
</evidence>
<proteinExistence type="predicted"/>
<dbReference type="EMBL" id="GEBQ01001638">
    <property type="protein sequence ID" value="JAT38339.1"/>
    <property type="molecule type" value="Transcribed_RNA"/>
</dbReference>